<dbReference type="AlphaFoldDB" id="A0A8J8NRT2"/>
<dbReference type="Proteomes" id="UP000785679">
    <property type="component" value="Unassembled WGS sequence"/>
</dbReference>
<dbReference type="EMBL" id="RRYP01009305">
    <property type="protein sequence ID" value="TNV79149.1"/>
    <property type="molecule type" value="Genomic_DNA"/>
</dbReference>
<evidence type="ECO:0000313" key="6">
    <source>
        <dbReference type="EMBL" id="TNV79149.1"/>
    </source>
</evidence>
<feature type="domain" description="Amine oxidase" evidence="5">
    <location>
        <begin position="39"/>
        <end position="470"/>
    </location>
</feature>
<evidence type="ECO:0000256" key="2">
    <source>
        <dbReference type="ARBA" id="ARBA00023002"/>
    </source>
</evidence>
<dbReference type="SUPFAM" id="SSF51905">
    <property type="entry name" value="FAD/NAD(P)-binding domain"/>
    <property type="match status" value="1"/>
</dbReference>
<proteinExistence type="inferred from homology"/>
<dbReference type="Pfam" id="PF01593">
    <property type="entry name" value="Amino_oxidase"/>
    <property type="match status" value="1"/>
</dbReference>
<comment type="cofactor">
    <cofactor evidence="1 4">
        <name>FAD</name>
        <dbReference type="ChEBI" id="CHEBI:57692"/>
    </cofactor>
</comment>
<gene>
    <name evidence="6" type="ORF">FGO68_gene16540</name>
</gene>
<dbReference type="OrthoDB" id="406280at2759"/>
<dbReference type="PANTHER" id="PTHR10742:SF410">
    <property type="entry name" value="LYSINE-SPECIFIC HISTONE DEMETHYLASE 2"/>
    <property type="match status" value="1"/>
</dbReference>
<dbReference type="InterPro" id="IPR002937">
    <property type="entry name" value="Amino_oxidase"/>
</dbReference>
<dbReference type="Gene3D" id="3.90.660.10">
    <property type="match status" value="1"/>
</dbReference>
<evidence type="ECO:0000256" key="4">
    <source>
        <dbReference type="RuleBase" id="RU362067"/>
    </source>
</evidence>
<feature type="binding site" evidence="3">
    <location>
        <position position="362"/>
    </location>
    <ligand>
        <name>substrate</name>
    </ligand>
</feature>
<dbReference type="Gene3D" id="3.50.50.60">
    <property type="entry name" value="FAD/NAD(P)-binding domain"/>
    <property type="match status" value="1"/>
</dbReference>
<evidence type="ECO:0000256" key="3">
    <source>
        <dbReference type="PIRSR" id="PIRSR601613-1"/>
    </source>
</evidence>
<comment type="similarity">
    <text evidence="4">Belongs to the flavin monoamine oxidase family.</text>
</comment>
<feature type="binding site" evidence="3">
    <location>
        <position position="252"/>
    </location>
    <ligand>
        <name>FAD</name>
        <dbReference type="ChEBI" id="CHEBI:57692"/>
    </ligand>
</feature>
<reference evidence="6" key="1">
    <citation type="submission" date="2019-06" db="EMBL/GenBank/DDBJ databases">
        <authorList>
            <person name="Zheng W."/>
        </authorList>
    </citation>
    <scope>NUCLEOTIDE SEQUENCE</scope>
    <source>
        <strain evidence="6">QDHG01</strain>
    </source>
</reference>
<dbReference type="EC" id="1.4.3.-" evidence="4"/>
<dbReference type="InterPro" id="IPR001613">
    <property type="entry name" value="Flavin_amine_oxidase"/>
</dbReference>
<accession>A0A8J8NRT2</accession>
<organism evidence="6 7">
    <name type="scientific">Halteria grandinella</name>
    <dbReference type="NCBI Taxonomy" id="5974"/>
    <lineage>
        <taxon>Eukaryota</taxon>
        <taxon>Sar</taxon>
        <taxon>Alveolata</taxon>
        <taxon>Ciliophora</taxon>
        <taxon>Intramacronucleata</taxon>
        <taxon>Spirotrichea</taxon>
        <taxon>Stichotrichia</taxon>
        <taxon>Sporadotrichida</taxon>
        <taxon>Halteriidae</taxon>
        <taxon>Halteria</taxon>
    </lineage>
</organism>
<comment type="caution">
    <text evidence="6">The sequence shown here is derived from an EMBL/GenBank/DDBJ whole genome shotgun (WGS) entry which is preliminary data.</text>
</comment>
<dbReference type="PANTHER" id="PTHR10742">
    <property type="entry name" value="FLAVIN MONOAMINE OXIDASE"/>
    <property type="match status" value="1"/>
</dbReference>
<name>A0A8J8NRT2_HALGN</name>
<sequence>MSIQDTLQALDHLYTLFTCLTHLLSTDSKPPIAIIGAGFSGLACAQLLTKASFKPVIYESRNRTGGRVYTVPFSDGTADLGASWIHGRGPGAFDMQQWEGQENPIYQIARENGVETVKTWEGDREIEKQKLSWYRGGKVPYTHIHSLMIEMEDYLEDLQEDEDPILNGKSVEELLRAKFLSENPTQDDLDIFGFIMSYRWGQDYGADVSKFSARWQEVDAIFQGSEDIVPKGMCQITKILERGLDIRLGQAVRKIDFSGNGVKVQIGDGQEEIVDKVVVSVPLGVLKARTINFEPELPENFRQSLSRLGSGVLDKLILRFTHCFWDHSLDWLNYIAPSDTPYIWTQTLNYCKFTGKPILIMFNCEQSAHHFATYTDEQLIESAFDVLGKTFPEVNAKEHLVEYIRTNWTQDPNAQMCYTYLGKEASPKDCETLGKPVNGKVYFAGEHTSFEFIGTVNAAYISGMKAGEKVIGEYVQSLYALACCIAMISTIY</sequence>
<protein>
    <recommendedName>
        <fullName evidence="4">Amine oxidase</fullName>
        <ecNumber evidence="4">1.4.3.-</ecNumber>
    </recommendedName>
</protein>
<keyword evidence="7" id="KW-1185">Reference proteome</keyword>
<feature type="binding site" evidence="3">
    <location>
        <position position="40"/>
    </location>
    <ligand>
        <name>FAD</name>
        <dbReference type="ChEBI" id="CHEBI:57692"/>
    </ligand>
</feature>
<dbReference type="PRINTS" id="PR00757">
    <property type="entry name" value="AMINEOXDASEF"/>
</dbReference>
<evidence type="ECO:0000313" key="7">
    <source>
        <dbReference type="Proteomes" id="UP000785679"/>
    </source>
</evidence>
<keyword evidence="4" id="KW-0274">FAD</keyword>
<dbReference type="GO" id="GO:0016491">
    <property type="term" value="F:oxidoreductase activity"/>
    <property type="evidence" value="ECO:0007669"/>
    <property type="project" value="UniProtKB-KW"/>
</dbReference>
<dbReference type="SUPFAM" id="SSF54373">
    <property type="entry name" value="FAD-linked reductases, C-terminal domain"/>
    <property type="match status" value="1"/>
</dbReference>
<evidence type="ECO:0000256" key="1">
    <source>
        <dbReference type="ARBA" id="ARBA00001974"/>
    </source>
</evidence>
<dbReference type="InterPro" id="IPR050281">
    <property type="entry name" value="Flavin_monoamine_oxidase"/>
</dbReference>
<keyword evidence="4" id="KW-0285">Flavoprotein</keyword>
<dbReference type="InterPro" id="IPR036188">
    <property type="entry name" value="FAD/NAD-bd_sf"/>
</dbReference>
<evidence type="ECO:0000259" key="5">
    <source>
        <dbReference type="Pfam" id="PF01593"/>
    </source>
</evidence>
<keyword evidence="2 4" id="KW-0560">Oxidoreductase</keyword>